<dbReference type="Pfam" id="PF00642">
    <property type="entry name" value="zf-CCCH"/>
    <property type="match status" value="1"/>
</dbReference>
<keyword evidence="6" id="KW-0238">DNA-binding</keyword>
<keyword evidence="6" id="KW-0747">Spliceosome</keyword>
<name>A0A4S9UAY4_AURPU</name>
<dbReference type="InterPro" id="IPR000571">
    <property type="entry name" value="Znf_CCCH"/>
</dbReference>
<feature type="domain" description="RING-type" evidence="9">
    <location>
        <begin position="248"/>
        <end position="287"/>
    </location>
</feature>
<reference evidence="11 12" key="1">
    <citation type="submission" date="2018-10" db="EMBL/GenBank/DDBJ databases">
        <title>Fifty Aureobasidium pullulans genomes reveal a recombining polyextremotolerant generalist.</title>
        <authorList>
            <person name="Gostincar C."/>
            <person name="Turk M."/>
            <person name="Zajc J."/>
            <person name="Gunde-Cimerman N."/>
        </authorList>
    </citation>
    <scope>NUCLEOTIDE SEQUENCE [LARGE SCALE GENOMIC DNA]</scope>
    <source>
        <strain evidence="11 12">EXF-3844</strain>
    </source>
</reference>
<organism evidence="11 12">
    <name type="scientific">Aureobasidium pullulans</name>
    <name type="common">Black yeast</name>
    <name type="synonym">Pullularia pullulans</name>
    <dbReference type="NCBI Taxonomy" id="5580"/>
    <lineage>
        <taxon>Eukaryota</taxon>
        <taxon>Fungi</taxon>
        <taxon>Dikarya</taxon>
        <taxon>Ascomycota</taxon>
        <taxon>Pezizomycotina</taxon>
        <taxon>Dothideomycetes</taxon>
        <taxon>Dothideomycetidae</taxon>
        <taxon>Dothideales</taxon>
        <taxon>Saccotheciaceae</taxon>
        <taxon>Aureobasidium</taxon>
    </lineage>
</organism>
<dbReference type="CDD" id="cd16539">
    <property type="entry name" value="RING-HC_RNF113A_B"/>
    <property type="match status" value="1"/>
</dbReference>
<keyword evidence="6" id="KW-0539">Nucleus</keyword>
<feature type="compositionally biased region" description="Polar residues" evidence="8">
    <location>
        <begin position="214"/>
        <end position="227"/>
    </location>
</feature>
<evidence type="ECO:0000256" key="3">
    <source>
        <dbReference type="ARBA" id="ARBA00022771"/>
    </source>
</evidence>
<dbReference type="AlphaFoldDB" id="A0A4S9UAY4"/>
<dbReference type="InterPro" id="IPR001841">
    <property type="entry name" value="Znf_RING"/>
</dbReference>
<keyword evidence="2 5" id="KW-0479">Metal-binding</keyword>
<dbReference type="Gene3D" id="4.10.1000.10">
    <property type="entry name" value="Zinc finger, CCCH-type"/>
    <property type="match status" value="1"/>
</dbReference>
<feature type="coiled-coil region" evidence="7">
    <location>
        <begin position="298"/>
        <end position="329"/>
    </location>
</feature>
<comment type="subunit">
    <text evidence="6">Associated with the spliceosome.</text>
</comment>
<comment type="similarity">
    <text evidence="1 6">Belongs to the CWC24 family.</text>
</comment>
<evidence type="ECO:0000313" key="11">
    <source>
        <dbReference type="EMBL" id="THZ35374.1"/>
    </source>
</evidence>
<evidence type="ECO:0000256" key="8">
    <source>
        <dbReference type="SAM" id="MobiDB-lite"/>
    </source>
</evidence>
<dbReference type="InterPro" id="IPR036855">
    <property type="entry name" value="Znf_CCCH_sf"/>
</dbReference>
<dbReference type="PANTHER" id="PTHR12930">
    <property type="entry name" value="ZINC FINGER PROTEIN 183"/>
    <property type="match status" value="1"/>
</dbReference>
<keyword evidence="4 5" id="KW-0862">Zinc</keyword>
<dbReference type="GO" id="GO:0003677">
    <property type="term" value="F:DNA binding"/>
    <property type="evidence" value="ECO:0007669"/>
    <property type="project" value="UniProtKB-UniRule"/>
</dbReference>
<feature type="region of interest" description="Disordered" evidence="8">
    <location>
        <begin position="24"/>
        <end position="82"/>
    </location>
</feature>
<evidence type="ECO:0000256" key="5">
    <source>
        <dbReference type="PROSITE-ProRule" id="PRU00723"/>
    </source>
</evidence>
<feature type="zinc finger region" description="C3H1-type" evidence="5">
    <location>
        <begin position="163"/>
        <end position="191"/>
    </location>
</feature>
<sequence>MLLQTDKHTMADATPAAPVVFKKRAGRANLKKRAATPPSASDSEYSSEDESGARVKRRRKGGITTSTSAITKPTRDLGKSTQFAGDRSAAITNMDDATRTSNWVHLDEAASGGQQQDGDVEKDGTYKGAKGYGNFIQKNPDKLGKSVGPVKAPTNMRMITLVDFAPDVCKDYKQTGFCGFGDSCKFLHAREDYKQGWQLDKEWEKAGKSKAPQKGTTVASANRSGNDQADDSDNDEEAKELEKIPFACIICKEPYKSPVVTKCGHYFCEACALKRHKSKGGKQCANCGADTGGTFNVAKNLRKLLDKKRDRIRKRKEKARENGEEVSDEEE</sequence>
<dbReference type="SMART" id="SM00184">
    <property type="entry name" value="RING"/>
    <property type="match status" value="1"/>
</dbReference>
<proteinExistence type="inferred from homology"/>
<dbReference type="InterPro" id="IPR027370">
    <property type="entry name" value="Znf-RING_euk"/>
</dbReference>
<dbReference type="InterPro" id="IPR013083">
    <property type="entry name" value="Znf_RING/FYVE/PHD"/>
</dbReference>
<evidence type="ECO:0000256" key="4">
    <source>
        <dbReference type="ARBA" id="ARBA00022833"/>
    </source>
</evidence>
<comment type="subcellular location">
    <subcellularLocation>
        <location evidence="6">Nucleus</location>
    </subcellularLocation>
</comment>
<evidence type="ECO:0000313" key="12">
    <source>
        <dbReference type="Proteomes" id="UP000310121"/>
    </source>
</evidence>
<dbReference type="EMBL" id="QZBN01000873">
    <property type="protein sequence ID" value="THZ35374.1"/>
    <property type="molecule type" value="Genomic_DNA"/>
</dbReference>
<comment type="function">
    <text evidence="6">Involved in pre-mRNA splicing.</text>
</comment>
<accession>A0A4S9UAY4</accession>
<gene>
    <name evidence="11" type="ORF">D6C90_07378</name>
</gene>
<feature type="domain" description="C3H1-type" evidence="10">
    <location>
        <begin position="163"/>
        <end position="191"/>
    </location>
</feature>
<keyword evidence="6" id="KW-0507">mRNA processing</keyword>
<dbReference type="GO" id="GO:0008270">
    <property type="term" value="F:zinc ion binding"/>
    <property type="evidence" value="ECO:0007669"/>
    <property type="project" value="UniProtKB-KW"/>
</dbReference>
<keyword evidence="6" id="KW-0508">mRNA splicing</keyword>
<dbReference type="InterPro" id="IPR039971">
    <property type="entry name" value="CWC24-like"/>
</dbReference>
<dbReference type="SMART" id="SM00356">
    <property type="entry name" value="ZnF_C3H1"/>
    <property type="match status" value="1"/>
</dbReference>
<dbReference type="GO" id="GO:0005684">
    <property type="term" value="C:U2-type spliceosomal complex"/>
    <property type="evidence" value="ECO:0007669"/>
    <property type="project" value="TreeGrafter"/>
</dbReference>
<dbReference type="GO" id="GO:0006397">
    <property type="term" value="P:mRNA processing"/>
    <property type="evidence" value="ECO:0007669"/>
    <property type="project" value="UniProtKB-KW"/>
</dbReference>
<evidence type="ECO:0000259" key="10">
    <source>
        <dbReference type="PROSITE" id="PS50103"/>
    </source>
</evidence>
<dbReference type="Proteomes" id="UP000310121">
    <property type="component" value="Unassembled WGS sequence"/>
</dbReference>
<dbReference type="SUPFAM" id="SSF57850">
    <property type="entry name" value="RING/U-box"/>
    <property type="match status" value="1"/>
</dbReference>
<evidence type="ECO:0000259" key="9">
    <source>
        <dbReference type="PROSITE" id="PS50089"/>
    </source>
</evidence>
<evidence type="ECO:0000256" key="6">
    <source>
        <dbReference type="RuleBase" id="RU367110"/>
    </source>
</evidence>
<comment type="caution">
    <text evidence="11">The sequence shown here is derived from an EMBL/GenBank/DDBJ whole genome shotgun (WGS) entry which is preliminary data.</text>
</comment>
<feature type="compositionally biased region" description="Basic residues" evidence="8">
    <location>
        <begin position="24"/>
        <end position="34"/>
    </location>
</feature>
<dbReference type="PROSITE" id="PS00518">
    <property type="entry name" value="ZF_RING_1"/>
    <property type="match status" value="1"/>
</dbReference>
<evidence type="ECO:0000256" key="2">
    <source>
        <dbReference type="ARBA" id="ARBA00022723"/>
    </source>
</evidence>
<protein>
    <recommendedName>
        <fullName evidence="6">Pre-mRNA-splicing factor CWC24</fullName>
    </recommendedName>
</protein>
<dbReference type="GO" id="GO:0034247">
    <property type="term" value="P:snoRNA splicing"/>
    <property type="evidence" value="ECO:0007669"/>
    <property type="project" value="TreeGrafter"/>
</dbReference>
<dbReference type="SUPFAM" id="SSF90229">
    <property type="entry name" value="CCCH zinc finger"/>
    <property type="match status" value="1"/>
</dbReference>
<feature type="region of interest" description="Disordered" evidence="8">
    <location>
        <begin position="204"/>
        <end position="236"/>
    </location>
</feature>
<dbReference type="PROSITE" id="PS50103">
    <property type="entry name" value="ZF_C3H1"/>
    <property type="match status" value="1"/>
</dbReference>
<dbReference type="InterPro" id="IPR017907">
    <property type="entry name" value="Znf_RING_CS"/>
</dbReference>
<dbReference type="Pfam" id="PF13445">
    <property type="entry name" value="zf-RING_UBOX"/>
    <property type="match status" value="1"/>
</dbReference>
<dbReference type="Gene3D" id="3.30.40.10">
    <property type="entry name" value="Zinc/RING finger domain, C3HC4 (zinc finger)"/>
    <property type="match status" value="1"/>
</dbReference>
<dbReference type="PROSITE" id="PS50089">
    <property type="entry name" value="ZF_RING_2"/>
    <property type="match status" value="1"/>
</dbReference>
<dbReference type="PANTHER" id="PTHR12930:SF0">
    <property type="entry name" value="RING FINGER PROTEIN 113B"/>
    <property type="match status" value="1"/>
</dbReference>
<evidence type="ECO:0000256" key="1">
    <source>
        <dbReference type="ARBA" id="ARBA00009161"/>
    </source>
</evidence>
<keyword evidence="7" id="KW-0175">Coiled coil</keyword>
<evidence type="ECO:0000256" key="7">
    <source>
        <dbReference type="SAM" id="Coils"/>
    </source>
</evidence>
<keyword evidence="3 5" id="KW-0863">Zinc-finger</keyword>